<keyword evidence="10" id="KW-1185">Reference proteome</keyword>
<dbReference type="Proteomes" id="UP000714380">
    <property type="component" value="Unassembled WGS sequence"/>
</dbReference>
<feature type="chain" id="PRO_5046898924" evidence="7">
    <location>
        <begin position="24"/>
        <end position="102"/>
    </location>
</feature>
<protein>
    <submittedName>
        <fullName evidence="9">Cytochrome c5 family protein</fullName>
    </submittedName>
</protein>
<dbReference type="SUPFAM" id="SSF46626">
    <property type="entry name" value="Cytochrome c"/>
    <property type="match status" value="1"/>
</dbReference>
<evidence type="ECO:0000256" key="2">
    <source>
        <dbReference type="ARBA" id="ARBA00022617"/>
    </source>
</evidence>
<accession>A0ABS7ZRA0</accession>
<dbReference type="Pfam" id="PF13442">
    <property type="entry name" value="Cytochrome_CBB3"/>
    <property type="match status" value="1"/>
</dbReference>
<evidence type="ECO:0000256" key="1">
    <source>
        <dbReference type="ARBA" id="ARBA00022448"/>
    </source>
</evidence>
<dbReference type="PANTHER" id="PTHR40942">
    <property type="match status" value="1"/>
</dbReference>
<evidence type="ECO:0000313" key="9">
    <source>
        <dbReference type="EMBL" id="MCA6064241.1"/>
    </source>
</evidence>
<evidence type="ECO:0000256" key="3">
    <source>
        <dbReference type="ARBA" id="ARBA00022723"/>
    </source>
</evidence>
<evidence type="ECO:0000259" key="8">
    <source>
        <dbReference type="PROSITE" id="PS51007"/>
    </source>
</evidence>
<gene>
    <name evidence="9" type="ORF">I9W95_11550</name>
</gene>
<dbReference type="InterPro" id="IPR036909">
    <property type="entry name" value="Cyt_c-like_dom_sf"/>
</dbReference>
<keyword evidence="1" id="KW-0813">Transport</keyword>
<feature type="domain" description="Cytochrome c" evidence="8">
    <location>
        <begin position="15"/>
        <end position="102"/>
    </location>
</feature>
<name>A0ABS7ZRA0_9GAMM</name>
<dbReference type="EMBL" id="JAEDAH010000058">
    <property type="protein sequence ID" value="MCA6064241.1"/>
    <property type="molecule type" value="Genomic_DNA"/>
</dbReference>
<evidence type="ECO:0000313" key="10">
    <source>
        <dbReference type="Proteomes" id="UP000714380"/>
    </source>
</evidence>
<organism evidence="9 10">
    <name type="scientific">Thalassolituus marinus</name>
    <dbReference type="NCBI Taxonomy" id="671053"/>
    <lineage>
        <taxon>Bacteria</taxon>
        <taxon>Pseudomonadati</taxon>
        <taxon>Pseudomonadota</taxon>
        <taxon>Gammaproteobacteria</taxon>
        <taxon>Oceanospirillales</taxon>
        <taxon>Oceanospirillaceae</taxon>
        <taxon>Thalassolituus</taxon>
    </lineage>
</organism>
<dbReference type="PANTHER" id="PTHR40942:SF2">
    <property type="entry name" value="CYTOCHROME-RELATED"/>
    <property type="match status" value="1"/>
</dbReference>
<dbReference type="PRINTS" id="PR00607">
    <property type="entry name" value="CYTCHROMECIE"/>
</dbReference>
<keyword evidence="3 6" id="KW-0479">Metal-binding</keyword>
<keyword evidence="5 6" id="KW-0408">Iron</keyword>
<dbReference type="PROSITE" id="PS51007">
    <property type="entry name" value="CYTC"/>
    <property type="match status" value="1"/>
</dbReference>
<dbReference type="RefSeq" id="WP_225675017.1">
    <property type="nucleotide sequence ID" value="NZ_JAEDAH010000058.1"/>
</dbReference>
<evidence type="ECO:0000256" key="6">
    <source>
        <dbReference type="PROSITE-ProRule" id="PRU00433"/>
    </source>
</evidence>
<dbReference type="InterPro" id="IPR002323">
    <property type="entry name" value="Cyt_CIE"/>
</dbReference>
<proteinExistence type="predicted"/>
<feature type="signal peptide" evidence="7">
    <location>
        <begin position="1"/>
        <end position="23"/>
    </location>
</feature>
<dbReference type="Gene3D" id="1.10.760.10">
    <property type="entry name" value="Cytochrome c-like domain"/>
    <property type="match status" value="1"/>
</dbReference>
<evidence type="ECO:0000256" key="4">
    <source>
        <dbReference type="ARBA" id="ARBA00022982"/>
    </source>
</evidence>
<comment type="caution">
    <text evidence="9">The sequence shown here is derived from an EMBL/GenBank/DDBJ whole genome shotgun (WGS) entry which is preliminary data.</text>
</comment>
<evidence type="ECO:0000256" key="5">
    <source>
        <dbReference type="ARBA" id="ARBA00023004"/>
    </source>
</evidence>
<keyword evidence="7" id="KW-0732">Signal</keyword>
<sequence>MITMLTRTTLAALTLLTAIGAQATDDYTQELYDIYCTACHAVSASGAPQAFTSEWEDRLDKGINTLVTHAINGIGNMPPMGTCAECSEEDLKNIILYMAQEQ</sequence>
<keyword evidence="4" id="KW-0249">Electron transport</keyword>
<keyword evidence="2 6" id="KW-0349">Heme</keyword>
<reference evidence="9 10" key="1">
    <citation type="submission" date="2020-12" db="EMBL/GenBank/DDBJ databases">
        <title>Novel Thalassolituus-related marine hydrocarbonoclastic bacteria mediated algae-derived hydrocarbons mineralization in twilight zone of the northern South China Sea.</title>
        <authorList>
            <person name="Dong C."/>
        </authorList>
    </citation>
    <scope>NUCLEOTIDE SEQUENCE [LARGE SCALE GENOMIC DNA]</scope>
    <source>
        <strain evidence="9 10">IMCC1826</strain>
    </source>
</reference>
<dbReference type="InterPro" id="IPR009056">
    <property type="entry name" value="Cyt_c-like_dom"/>
</dbReference>
<evidence type="ECO:0000256" key="7">
    <source>
        <dbReference type="SAM" id="SignalP"/>
    </source>
</evidence>